<evidence type="ECO:0000313" key="2">
    <source>
        <dbReference type="EMBL" id="OWF44560.1"/>
    </source>
</evidence>
<evidence type="ECO:0000313" key="3">
    <source>
        <dbReference type="Proteomes" id="UP000242188"/>
    </source>
</evidence>
<accession>A0A210Q746</accession>
<comment type="caution">
    <text evidence="2">The sequence shown here is derived from an EMBL/GenBank/DDBJ whole genome shotgun (WGS) entry which is preliminary data.</text>
</comment>
<reference evidence="2 3" key="1">
    <citation type="journal article" date="2017" name="Nat. Ecol. Evol.">
        <title>Scallop genome provides insights into evolution of bilaterian karyotype and development.</title>
        <authorList>
            <person name="Wang S."/>
            <person name="Zhang J."/>
            <person name="Jiao W."/>
            <person name="Li J."/>
            <person name="Xun X."/>
            <person name="Sun Y."/>
            <person name="Guo X."/>
            <person name="Huan P."/>
            <person name="Dong B."/>
            <person name="Zhang L."/>
            <person name="Hu X."/>
            <person name="Sun X."/>
            <person name="Wang J."/>
            <person name="Zhao C."/>
            <person name="Wang Y."/>
            <person name="Wang D."/>
            <person name="Huang X."/>
            <person name="Wang R."/>
            <person name="Lv J."/>
            <person name="Li Y."/>
            <person name="Zhang Z."/>
            <person name="Liu B."/>
            <person name="Lu W."/>
            <person name="Hui Y."/>
            <person name="Liang J."/>
            <person name="Zhou Z."/>
            <person name="Hou R."/>
            <person name="Li X."/>
            <person name="Liu Y."/>
            <person name="Li H."/>
            <person name="Ning X."/>
            <person name="Lin Y."/>
            <person name="Zhao L."/>
            <person name="Xing Q."/>
            <person name="Dou J."/>
            <person name="Li Y."/>
            <person name="Mao J."/>
            <person name="Guo H."/>
            <person name="Dou H."/>
            <person name="Li T."/>
            <person name="Mu C."/>
            <person name="Jiang W."/>
            <person name="Fu Q."/>
            <person name="Fu X."/>
            <person name="Miao Y."/>
            <person name="Liu J."/>
            <person name="Yu Q."/>
            <person name="Li R."/>
            <person name="Liao H."/>
            <person name="Li X."/>
            <person name="Kong Y."/>
            <person name="Jiang Z."/>
            <person name="Chourrout D."/>
            <person name="Li R."/>
            <person name="Bao Z."/>
        </authorList>
    </citation>
    <scope>NUCLEOTIDE SEQUENCE [LARGE SCALE GENOMIC DNA]</scope>
    <source>
        <strain evidence="2 3">PY_sf001</strain>
    </source>
</reference>
<dbReference type="InterPro" id="IPR002181">
    <property type="entry name" value="Fibrinogen_a/b/g_C_dom"/>
</dbReference>
<feature type="domain" description="Fibrinogen C-terminal" evidence="1">
    <location>
        <begin position="1"/>
        <end position="91"/>
    </location>
</feature>
<dbReference type="GO" id="GO:0005615">
    <property type="term" value="C:extracellular space"/>
    <property type="evidence" value="ECO:0007669"/>
    <property type="project" value="TreeGrafter"/>
</dbReference>
<dbReference type="STRING" id="6573.A0A210Q746"/>
<organism evidence="2 3">
    <name type="scientific">Mizuhopecten yessoensis</name>
    <name type="common">Japanese scallop</name>
    <name type="synonym">Patinopecten yessoensis</name>
    <dbReference type="NCBI Taxonomy" id="6573"/>
    <lineage>
        <taxon>Eukaryota</taxon>
        <taxon>Metazoa</taxon>
        <taxon>Spiralia</taxon>
        <taxon>Lophotrochozoa</taxon>
        <taxon>Mollusca</taxon>
        <taxon>Bivalvia</taxon>
        <taxon>Autobranchia</taxon>
        <taxon>Pteriomorphia</taxon>
        <taxon>Pectinida</taxon>
        <taxon>Pectinoidea</taxon>
        <taxon>Pectinidae</taxon>
        <taxon>Mizuhopecten</taxon>
    </lineage>
</organism>
<dbReference type="PANTHER" id="PTHR19143:SF394">
    <property type="entry name" value="ANGIOPOIETIN-RELATED PROTEIN 3-LIKE"/>
    <property type="match status" value="1"/>
</dbReference>
<dbReference type="InterPro" id="IPR050373">
    <property type="entry name" value="Fibrinogen_C-term_domain"/>
</dbReference>
<dbReference type="InterPro" id="IPR036056">
    <property type="entry name" value="Fibrinogen-like_C"/>
</dbReference>
<dbReference type="PANTHER" id="PTHR19143">
    <property type="entry name" value="FIBRINOGEN/TENASCIN/ANGIOPOEITIN"/>
    <property type="match status" value="1"/>
</dbReference>
<dbReference type="PROSITE" id="PS51406">
    <property type="entry name" value="FIBRINOGEN_C_2"/>
    <property type="match status" value="1"/>
</dbReference>
<dbReference type="SUPFAM" id="SSF56496">
    <property type="entry name" value="Fibrinogen C-terminal domain-like"/>
    <property type="match status" value="1"/>
</dbReference>
<dbReference type="Proteomes" id="UP000242188">
    <property type="component" value="Unassembled WGS sequence"/>
</dbReference>
<dbReference type="EMBL" id="NEDP02004752">
    <property type="protein sequence ID" value="OWF44560.1"/>
    <property type="molecule type" value="Genomic_DNA"/>
</dbReference>
<keyword evidence="3" id="KW-1185">Reference proteome</keyword>
<proteinExistence type="predicted"/>
<dbReference type="Pfam" id="PF00147">
    <property type="entry name" value="Fibrinogen_C"/>
    <property type="match status" value="1"/>
</dbReference>
<sequence length="91" mass="10405">MATAYCDMDTLGGGWTVIQNRFNGSRDFYKTWEEYKTGFGNPNGEYWLGNDYIYTITSADTYELRIEMEYADSTKAYASYATFSLSSESDS</sequence>
<gene>
    <name evidence="2" type="ORF">KP79_PYT04431</name>
</gene>
<evidence type="ECO:0000259" key="1">
    <source>
        <dbReference type="PROSITE" id="PS51406"/>
    </source>
</evidence>
<name>A0A210Q746_MIZYE</name>
<protein>
    <submittedName>
        <fullName evidence="2">Angiopoietin-1</fullName>
    </submittedName>
</protein>
<dbReference type="SMART" id="SM00186">
    <property type="entry name" value="FBG"/>
    <property type="match status" value="1"/>
</dbReference>
<dbReference type="AlphaFoldDB" id="A0A210Q746"/>
<dbReference type="InterPro" id="IPR014716">
    <property type="entry name" value="Fibrinogen_a/b/g_C_1"/>
</dbReference>
<dbReference type="Gene3D" id="3.90.215.10">
    <property type="entry name" value="Gamma Fibrinogen, chain A, domain 1"/>
    <property type="match status" value="1"/>
</dbReference>